<gene>
    <name evidence="2" type="ORF">Tco_0801607</name>
</gene>
<accession>A0ABQ4ZWF8</accession>
<dbReference type="PANTHER" id="PTHR33223">
    <property type="entry name" value="CCHC-TYPE DOMAIN-CONTAINING PROTEIN"/>
    <property type="match status" value="1"/>
</dbReference>
<dbReference type="InterPro" id="IPR005162">
    <property type="entry name" value="Retrotrans_gag_dom"/>
</dbReference>
<protein>
    <recommendedName>
        <fullName evidence="1">Retrotransposon gag domain-containing protein</fullName>
    </recommendedName>
</protein>
<proteinExistence type="predicted"/>
<dbReference type="PANTHER" id="PTHR33223:SF11">
    <property type="entry name" value="ELEMENT PROTEIN, PUTATIVE-RELATED"/>
    <property type="match status" value="1"/>
</dbReference>
<dbReference type="EMBL" id="BQNB010011747">
    <property type="protein sequence ID" value="GJS94639.1"/>
    <property type="molecule type" value="Genomic_DNA"/>
</dbReference>
<reference evidence="2" key="1">
    <citation type="journal article" date="2022" name="Int. J. Mol. Sci.">
        <title>Draft Genome of Tanacetum Coccineum: Genomic Comparison of Closely Related Tanacetum-Family Plants.</title>
        <authorList>
            <person name="Yamashiro T."/>
            <person name="Shiraishi A."/>
            <person name="Nakayama K."/>
            <person name="Satake H."/>
        </authorList>
    </citation>
    <scope>NUCLEOTIDE SEQUENCE</scope>
</reference>
<comment type="caution">
    <text evidence="2">The sequence shown here is derived from an EMBL/GenBank/DDBJ whole genome shotgun (WGS) entry which is preliminary data.</text>
</comment>
<name>A0ABQ4ZWF8_9ASTR</name>
<dbReference type="Pfam" id="PF03732">
    <property type="entry name" value="Retrotrans_gag"/>
    <property type="match status" value="1"/>
</dbReference>
<evidence type="ECO:0000259" key="1">
    <source>
        <dbReference type="Pfam" id="PF03732"/>
    </source>
</evidence>
<keyword evidence="3" id="KW-1185">Reference proteome</keyword>
<feature type="domain" description="Retrotransposon gag" evidence="1">
    <location>
        <begin position="88"/>
        <end position="143"/>
    </location>
</feature>
<dbReference type="Proteomes" id="UP001151760">
    <property type="component" value="Unassembled WGS sequence"/>
</dbReference>
<evidence type="ECO:0000313" key="3">
    <source>
        <dbReference type="Proteomes" id="UP001151760"/>
    </source>
</evidence>
<evidence type="ECO:0000313" key="2">
    <source>
        <dbReference type="EMBL" id="GJS94639.1"/>
    </source>
</evidence>
<organism evidence="2 3">
    <name type="scientific">Tanacetum coccineum</name>
    <dbReference type="NCBI Taxonomy" id="301880"/>
    <lineage>
        <taxon>Eukaryota</taxon>
        <taxon>Viridiplantae</taxon>
        <taxon>Streptophyta</taxon>
        <taxon>Embryophyta</taxon>
        <taxon>Tracheophyta</taxon>
        <taxon>Spermatophyta</taxon>
        <taxon>Magnoliopsida</taxon>
        <taxon>eudicotyledons</taxon>
        <taxon>Gunneridae</taxon>
        <taxon>Pentapetalae</taxon>
        <taxon>asterids</taxon>
        <taxon>campanulids</taxon>
        <taxon>Asterales</taxon>
        <taxon>Asteraceae</taxon>
        <taxon>Asteroideae</taxon>
        <taxon>Anthemideae</taxon>
        <taxon>Anthemidinae</taxon>
        <taxon>Tanacetum</taxon>
    </lineage>
</organism>
<sequence length="670" mass="76732">MVEEENDDLTMKQYLTLTRGNQAPSVVKPEIEGNVNFEIKSQFMRELREDAFSGNKNDDAHEHVERVLDIVSLFNIPGVTHDAVMLRVFPITLTGAAKRWVDRLSPGTVDSWDILKKAFIQRYCPPSKTAKLLEDICNFKQEGPILGMTPAQAFTAIQTMVDHSQKWHDGSSSRSINNNNINTEGIAAIMSKLDSLGKEIRRIGAKSSQKNAYSQFPIRCIHLLPYAVKMDDPNITMDIRLKEEKAHRRGKVYNWETATYGKIWYDEDIHDHGSFETEFPAIVLNDASEATLSCGPTVSPLNDNEMDFRISFDKFDDNNYTVIYDENSFSYKIISVNNLKTDSENDNKVNMPLFSSPEPETLHTAYRTPLDTAMDVSRRYQFSDVEDSLVYDRFAKVEGMHAVPPPMTGNYMPPKSDFRIDESKFTYGLGYRFTKKACFVCGSFSHLIRDCNFHEKRMAKQFELNKQKGKATGQGVNRPVWNNVQRLNHQNKFVPKAVDPQKALKNKGIIDSGCSGTWTRNKATLSKRGSRGILSSNARTHNKNGDAERKNHDLLEVLEQFWKMMLRPKLSTARPKLSTNSTKIESMKLKAMIEVRRIFKCWFHYHTRNDHQFTMSNRHQELASLEKTTSGKDFSNPLMADSLPKTIWFSTHHASHYVDELPRCCDDDKE</sequence>
<reference evidence="2" key="2">
    <citation type="submission" date="2022-01" db="EMBL/GenBank/DDBJ databases">
        <authorList>
            <person name="Yamashiro T."/>
            <person name="Shiraishi A."/>
            <person name="Satake H."/>
            <person name="Nakayama K."/>
        </authorList>
    </citation>
    <scope>NUCLEOTIDE SEQUENCE</scope>
</reference>